<dbReference type="Pfam" id="PF09906">
    <property type="entry name" value="DUF2135"/>
    <property type="match status" value="1"/>
</dbReference>
<dbReference type="SUPFAM" id="SSF48452">
    <property type="entry name" value="TPR-like"/>
    <property type="match status" value="1"/>
</dbReference>
<dbReference type="Proteomes" id="UP001229313">
    <property type="component" value="Chromosome"/>
</dbReference>
<dbReference type="Pfam" id="PF08487">
    <property type="entry name" value="VIT"/>
    <property type="match status" value="1"/>
</dbReference>
<feature type="domain" description="VIT" evidence="1">
    <location>
        <begin position="42"/>
        <end position="170"/>
    </location>
</feature>
<reference evidence="2 3" key="1">
    <citation type="submission" date="2023-08" db="EMBL/GenBank/DDBJ databases">
        <title>The whole genome sequence of Lysobacter yananisis.</title>
        <authorList>
            <person name="Sun H."/>
        </authorList>
    </citation>
    <scope>NUCLEOTIDE SEQUENCE [LARGE SCALE GENOMIC DNA]</scope>
    <source>
        <strain evidence="2 3">SNNU513</strain>
    </source>
</reference>
<dbReference type="Gene3D" id="1.25.40.10">
    <property type="entry name" value="Tetratricopeptide repeat domain"/>
    <property type="match status" value="1"/>
</dbReference>
<organism evidence="2 3">
    <name type="scientific">Lysobacter yananisis</name>
    <dbReference type="NCBI Taxonomy" id="1003114"/>
    <lineage>
        <taxon>Bacteria</taxon>
        <taxon>Pseudomonadati</taxon>
        <taxon>Pseudomonadota</taxon>
        <taxon>Gammaproteobacteria</taxon>
        <taxon>Lysobacterales</taxon>
        <taxon>Lysobacteraceae</taxon>
        <taxon>Lysobacter</taxon>
    </lineage>
</organism>
<evidence type="ECO:0000313" key="3">
    <source>
        <dbReference type="Proteomes" id="UP001229313"/>
    </source>
</evidence>
<dbReference type="Gene3D" id="2.60.120.380">
    <property type="match status" value="1"/>
</dbReference>
<sequence>MSSRLPVALAGLMLALPIGLAAFGQPSSRPTPIRGDVTAPPPPAPLLVAREAETPIRLESARIDAELSGGLAHTAIELVFRNPNNRVLEGELQFPLSEGQQIDGFALDIDGRLRPAVPVPKDKGREVFEAIERRGADPALLEQTAGNQFKLRIYPIPAQGTRRVRLELREALRRHDGQWRFELPLAFAAGAQAFDLQLRSAAKPQVDGPGGEARVSSRGGGYTLALARAPAGGRLAVSVAAATGPRAYVQEHDGERYFLAEVPLQGASAPRVLPASVAVVWDSSASGRKRDHASELALLDRYFRRAGRIEASLIRLRDRAEPARVFQVENGDWAALRRELESTVYDGATAADSWQARPQVGEYLLFGDGLFNYGAGGLPQFAPGQRLYALNSADADAARLGALAQAHGGRLLSWQRAGELDRVAAGLLEEGPRLLGADALGADRIEVQSAFPDDGLLRIAGRLRDARAELNLRVADGQGERRQSVKIGADAPASAFPARLWARYAIARLEADPETNRAAIARLGQGFGVVTGETSLIVLDDIADYVRYDIAPPDRRDEFQRLKAAQASERDSTRKASLDRVAELYARRIEWWQRDWPKNPPKGLVARVNRAVEGGYDPEDENGDGSVHYAPPLPIADAAPVAAPIAAAADAAASEADTLRRRSESRAVREEAVSIPELPAAMAPPAQPMPMPVAAAPAARASSLDAITVTGSRIASPEEAKADVAGPDGRAASIALQPWQPDSPYARRLRAAPAAQVYRLYLDERDSHAASTAFYLDVADVLESKGQRDLALRVLSNLAELDLENRHVLRVLGYRLLQIGEPKLAVPVFERVLRLAEEEPQSFRDLGLAYAAAGQPQRAVDNLYEVVVRDWDDRFPGIEEIALAELNAIAAAHPGETDLAQVDPRLRRNLPLGLRAVLSWDSDNSDMDLWVTDPNGEKCFYGHKQTFQGGRITEDFTGGYGPEEFSLRKPKPGKYKVEANFFGSRQQLVTGATTLQLWLSTGFGGAGQVDRKVTLRLKDSRDTVLVGEFEVK</sequence>
<gene>
    <name evidence="2" type="ORF">RDV84_20840</name>
</gene>
<protein>
    <submittedName>
        <fullName evidence="2">VIT domain-containing protein</fullName>
    </submittedName>
</protein>
<evidence type="ECO:0000313" key="2">
    <source>
        <dbReference type="EMBL" id="WMT02387.1"/>
    </source>
</evidence>
<dbReference type="InterPro" id="IPR011990">
    <property type="entry name" value="TPR-like_helical_dom_sf"/>
</dbReference>
<dbReference type="PROSITE" id="PS51468">
    <property type="entry name" value="VIT"/>
    <property type="match status" value="1"/>
</dbReference>
<name>A0ABY9P5T4_9GAMM</name>
<keyword evidence="3" id="KW-1185">Reference proteome</keyword>
<dbReference type="PANTHER" id="PTHR45737">
    <property type="entry name" value="VON WILLEBRAND FACTOR A DOMAIN-CONTAINING PROTEIN 5A"/>
    <property type="match status" value="1"/>
</dbReference>
<dbReference type="InterPro" id="IPR013694">
    <property type="entry name" value="VIT"/>
</dbReference>
<proteinExistence type="predicted"/>
<dbReference type="PANTHER" id="PTHR45737:SF6">
    <property type="entry name" value="VON WILLEBRAND FACTOR A DOMAIN-CONTAINING PROTEIN 5A"/>
    <property type="match status" value="1"/>
</dbReference>
<evidence type="ECO:0000259" key="1">
    <source>
        <dbReference type="PROSITE" id="PS51468"/>
    </source>
</evidence>
<dbReference type="InterPro" id="IPR019220">
    <property type="entry name" value="DUF2135"/>
</dbReference>
<dbReference type="EMBL" id="CP133568">
    <property type="protein sequence ID" value="WMT02387.1"/>
    <property type="molecule type" value="Genomic_DNA"/>
</dbReference>
<accession>A0ABY9P5T4</accession>